<dbReference type="AlphaFoldDB" id="A0AAV0VXX8"/>
<dbReference type="CDD" id="cd05834">
    <property type="entry name" value="PWWP_HRP"/>
    <property type="match status" value="1"/>
</dbReference>
<dbReference type="SUPFAM" id="SSF140576">
    <property type="entry name" value="HIV integrase-binding domain"/>
    <property type="match status" value="1"/>
</dbReference>
<evidence type="ECO:0000313" key="7">
    <source>
        <dbReference type="EMBL" id="CAI6349104.1"/>
    </source>
</evidence>
<feature type="region of interest" description="Disordered" evidence="5">
    <location>
        <begin position="313"/>
        <end position="334"/>
    </location>
</feature>
<protein>
    <recommendedName>
        <fullName evidence="6">PWWP domain-containing protein</fullName>
    </recommendedName>
</protein>
<sequence length="557" mass="63453">MFEKKLFSVKDKVFVKRRAYPAWPALIIGIKANTESEVIYTVYFYGTGNYGECKANALCLYEENKYKLAKPRRKQKKFKNLAEALEQIENDTKNDFIPDNNVEVFMPPISTTNLNQELSLEDESKNSSKNENQSEYNLKTEENAEEMLTYEPVIESSSSKGIKVVLRKTVSNSAKRKLSDVTVSMVTHEKVPKKLKTLKSFKSIDIQPIVLLEPLNEVYLKRKLNGNQNFKTAEKNVTANEQNSETLNTTKPLLESSDISLNHCESAESKTINESVQSDLGRTSRFGRKIKPNRLSDHDFVTNVPKNLKLKKTESKSLKTLNSDNNETDDSLKQNIKTTDSSTKAINKLKDNVMSMPVSIPCSLDGVSKKICLLNSNLQERNTSNNLIKNMGSLSNVEVEWKKTESNKSDKVNLLLTEVNLLDCVNKLSSALSINYSKLSYEMALKSLEEISKLQFNALMLIKHRCIIDKITKVTKYVGDVNNWSLSDQEAIEHVNKAHQIRCKARKVLKKCMSLFTLIDGKTFQEIYNQEVDMFIMKTQHMSNDQIYGCTSDKLYK</sequence>
<evidence type="ECO:0000313" key="8">
    <source>
        <dbReference type="Proteomes" id="UP001160148"/>
    </source>
</evidence>
<dbReference type="Proteomes" id="UP001160148">
    <property type="component" value="Unassembled WGS sequence"/>
</dbReference>
<dbReference type="InterPro" id="IPR000313">
    <property type="entry name" value="PWWP_dom"/>
</dbReference>
<keyword evidence="3" id="KW-0175">Coiled coil</keyword>
<dbReference type="GO" id="GO:0005634">
    <property type="term" value="C:nucleus"/>
    <property type="evidence" value="ECO:0007669"/>
    <property type="project" value="UniProtKB-SubCell"/>
</dbReference>
<accession>A0AAV0VXX8</accession>
<organism evidence="7 8">
    <name type="scientific">Macrosiphum euphorbiae</name>
    <name type="common">potato aphid</name>
    <dbReference type="NCBI Taxonomy" id="13131"/>
    <lineage>
        <taxon>Eukaryota</taxon>
        <taxon>Metazoa</taxon>
        <taxon>Ecdysozoa</taxon>
        <taxon>Arthropoda</taxon>
        <taxon>Hexapoda</taxon>
        <taxon>Insecta</taxon>
        <taxon>Pterygota</taxon>
        <taxon>Neoptera</taxon>
        <taxon>Paraneoptera</taxon>
        <taxon>Hemiptera</taxon>
        <taxon>Sternorrhyncha</taxon>
        <taxon>Aphidomorpha</taxon>
        <taxon>Aphidoidea</taxon>
        <taxon>Aphididae</taxon>
        <taxon>Macrosiphini</taxon>
        <taxon>Macrosiphum</taxon>
    </lineage>
</organism>
<comment type="caution">
    <text evidence="7">The sequence shown here is derived from an EMBL/GenBank/DDBJ whole genome shotgun (WGS) entry which is preliminary data.</text>
</comment>
<proteinExistence type="inferred from homology"/>
<evidence type="ECO:0000256" key="2">
    <source>
        <dbReference type="ARBA" id="ARBA00005309"/>
    </source>
</evidence>
<reference evidence="7 8" key="1">
    <citation type="submission" date="2023-01" db="EMBL/GenBank/DDBJ databases">
        <authorList>
            <person name="Whitehead M."/>
        </authorList>
    </citation>
    <scope>NUCLEOTIDE SEQUENCE [LARGE SCALE GENOMIC DNA]</scope>
</reference>
<dbReference type="EMBL" id="CARXXK010000001">
    <property type="protein sequence ID" value="CAI6349104.1"/>
    <property type="molecule type" value="Genomic_DNA"/>
</dbReference>
<dbReference type="Gene3D" id="1.20.930.10">
    <property type="entry name" value="Conserved domain common to transcription factors TFIIS, elongin A, CRSP70"/>
    <property type="match status" value="1"/>
</dbReference>
<keyword evidence="8" id="KW-1185">Reference proteome</keyword>
<dbReference type="Pfam" id="PF11467">
    <property type="entry name" value="LEDGF"/>
    <property type="match status" value="1"/>
</dbReference>
<dbReference type="SUPFAM" id="SSF63748">
    <property type="entry name" value="Tudor/PWWP/MBT"/>
    <property type="match status" value="1"/>
</dbReference>
<dbReference type="InterPro" id="IPR036218">
    <property type="entry name" value="HIVI-bd_sf"/>
</dbReference>
<dbReference type="InterPro" id="IPR035441">
    <property type="entry name" value="TFIIS/LEDGF_dom_sf"/>
</dbReference>
<dbReference type="Pfam" id="PF00855">
    <property type="entry name" value="PWWP"/>
    <property type="match status" value="1"/>
</dbReference>
<gene>
    <name evidence="7" type="ORF">MEUPH1_LOCUS5706</name>
</gene>
<dbReference type="InterPro" id="IPR021567">
    <property type="entry name" value="LEDGF_IBD"/>
</dbReference>
<name>A0AAV0VXX8_9HEMI</name>
<dbReference type="PANTHER" id="PTHR12550">
    <property type="entry name" value="HEPATOMA-DERIVED GROWTH FACTOR-RELATED"/>
    <property type="match status" value="1"/>
</dbReference>
<evidence type="ECO:0000256" key="5">
    <source>
        <dbReference type="SAM" id="MobiDB-lite"/>
    </source>
</evidence>
<comment type="subcellular location">
    <subcellularLocation>
        <location evidence="1">Nucleus</location>
    </subcellularLocation>
</comment>
<evidence type="ECO:0000259" key="6">
    <source>
        <dbReference type="SMART" id="SM00293"/>
    </source>
</evidence>
<dbReference type="Gene3D" id="2.30.30.140">
    <property type="match status" value="1"/>
</dbReference>
<comment type="similarity">
    <text evidence="2">Belongs to the HDGF family.</text>
</comment>
<dbReference type="PANTHER" id="PTHR12550:SF70">
    <property type="entry name" value="JIL-1 ANCHORING AND STABILIZING PROTEIN, ISOFORM A"/>
    <property type="match status" value="1"/>
</dbReference>
<feature type="domain" description="PWWP" evidence="6">
    <location>
        <begin position="7"/>
        <end position="62"/>
    </location>
</feature>
<keyword evidence="4" id="KW-0539">Nucleus</keyword>
<dbReference type="SMART" id="SM00293">
    <property type="entry name" value="PWWP"/>
    <property type="match status" value="1"/>
</dbReference>
<evidence type="ECO:0000256" key="3">
    <source>
        <dbReference type="ARBA" id="ARBA00023054"/>
    </source>
</evidence>
<evidence type="ECO:0000256" key="1">
    <source>
        <dbReference type="ARBA" id="ARBA00004123"/>
    </source>
</evidence>
<evidence type="ECO:0000256" key="4">
    <source>
        <dbReference type="ARBA" id="ARBA00023242"/>
    </source>
</evidence>